<proteinExistence type="predicted"/>
<dbReference type="Proteomes" id="UP000617340">
    <property type="component" value="Unassembled WGS sequence"/>
</dbReference>
<accession>A0A834JCB2</accession>
<protein>
    <submittedName>
        <fullName evidence="1">Uncharacterized protein</fullName>
    </submittedName>
</protein>
<dbReference type="EMBL" id="JACSDZ010000016">
    <property type="protein sequence ID" value="KAF7385327.1"/>
    <property type="molecule type" value="Genomic_DNA"/>
</dbReference>
<gene>
    <name evidence="1" type="ORF">HZH68_013757</name>
</gene>
<dbReference type="AlphaFoldDB" id="A0A834JCB2"/>
<reference evidence="1" key="1">
    <citation type="journal article" date="2020" name="G3 (Bethesda)">
        <title>High-Quality Assemblies for Three Invasive Social Wasps from the &lt;i&gt;Vespula&lt;/i&gt; Genus.</title>
        <authorList>
            <person name="Harrop T.W.R."/>
            <person name="Guhlin J."/>
            <person name="McLaughlin G.M."/>
            <person name="Permina E."/>
            <person name="Stockwell P."/>
            <person name="Gilligan J."/>
            <person name="Le Lec M.F."/>
            <person name="Gruber M.A.M."/>
            <person name="Quinn O."/>
            <person name="Lovegrove M."/>
            <person name="Duncan E.J."/>
            <person name="Remnant E.J."/>
            <person name="Van Eeckhoven J."/>
            <person name="Graham B."/>
            <person name="Knapp R.A."/>
            <person name="Langford K.W."/>
            <person name="Kronenberg Z."/>
            <person name="Press M.O."/>
            <person name="Eacker S.M."/>
            <person name="Wilson-Rankin E.E."/>
            <person name="Purcell J."/>
            <person name="Lester P.J."/>
            <person name="Dearden P.K."/>
        </authorList>
    </citation>
    <scope>NUCLEOTIDE SEQUENCE</scope>
    <source>
        <strain evidence="1">Linc-1</strain>
    </source>
</reference>
<comment type="caution">
    <text evidence="1">The sequence shown here is derived from an EMBL/GenBank/DDBJ whole genome shotgun (WGS) entry which is preliminary data.</text>
</comment>
<evidence type="ECO:0000313" key="2">
    <source>
        <dbReference type="Proteomes" id="UP000617340"/>
    </source>
</evidence>
<organism evidence="1 2">
    <name type="scientific">Vespula germanica</name>
    <name type="common">German yellow jacket</name>
    <name type="synonym">Paravespula germanica</name>
    <dbReference type="NCBI Taxonomy" id="30212"/>
    <lineage>
        <taxon>Eukaryota</taxon>
        <taxon>Metazoa</taxon>
        <taxon>Ecdysozoa</taxon>
        <taxon>Arthropoda</taxon>
        <taxon>Hexapoda</taxon>
        <taxon>Insecta</taxon>
        <taxon>Pterygota</taxon>
        <taxon>Neoptera</taxon>
        <taxon>Endopterygota</taxon>
        <taxon>Hymenoptera</taxon>
        <taxon>Apocrita</taxon>
        <taxon>Aculeata</taxon>
        <taxon>Vespoidea</taxon>
        <taxon>Vespidae</taxon>
        <taxon>Vespinae</taxon>
        <taxon>Vespula</taxon>
    </lineage>
</organism>
<sequence>MSHVECNKTGIRSYRANTGRPTVAGIRELELDSALRSDMSSEKTLEIPTWWRDTEGGVDGCLEVRFNEKQQIRAVII</sequence>
<name>A0A834JCB2_VESGE</name>
<keyword evidence="2" id="KW-1185">Reference proteome</keyword>
<evidence type="ECO:0000313" key="1">
    <source>
        <dbReference type="EMBL" id="KAF7385327.1"/>
    </source>
</evidence>